<dbReference type="SMART" id="SM01388">
    <property type="entry name" value="Mob1_phocein"/>
    <property type="match status" value="1"/>
</dbReference>
<organism evidence="1 2">
    <name type="scientific">Cyanidiococcus yangmingshanensis</name>
    <dbReference type="NCBI Taxonomy" id="2690220"/>
    <lineage>
        <taxon>Eukaryota</taxon>
        <taxon>Rhodophyta</taxon>
        <taxon>Bangiophyceae</taxon>
        <taxon>Cyanidiales</taxon>
        <taxon>Cyanidiaceae</taxon>
        <taxon>Cyanidiococcus</taxon>
    </lineage>
</organism>
<sequence length="222" mass="25544">MLSFLDWGSSFRSRKVSNKEKDGDTGWPPSFPQSQLAYVLAAGPARERLGALLLDQERLQLATRLPESENLDDWIVLHCIDFLNLLNLLYGLVYEHACTSESCPRMTAGPAYEFLWQCADRRGAESLPASRYIELVLAWAEQELGSLTNGATNRKLCRKLTQRFHRIFAHLYHHHLAELLEMGALPHLNTSYLHFYFFVKEFQLVHSKDLEPMRDLIQLLLA</sequence>
<comment type="caution">
    <text evidence="1">The sequence shown here is derived from an EMBL/GenBank/DDBJ whole genome shotgun (WGS) entry which is preliminary data.</text>
</comment>
<dbReference type="InterPro" id="IPR005301">
    <property type="entry name" value="MOB_kinase_act_fam"/>
</dbReference>
<dbReference type="Gene3D" id="1.20.140.30">
    <property type="entry name" value="MOB kinase activator"/>
    <property type="match status" value="1"/>
</dbReference>
<dbReference type="Proteomes" id="UP000530660">
    <property type="component" value="Unassembled WGS sequence"/>
</dbReference>
<keyword evidence="2" id="KW-1185">Reference proteome</keyword>
<accession>A0A7J7IBH9</accession>
<dbReference type="OrthoDB" id="8170117at2759"/>
<evidence type="ECO:0000313" key="1">
    <source>
        <dbReference type="EMBL" id="KAF6000443.1"/>
    </source>
</evidence>
<gene>
    <name evidence="1" type="primary">MOB3C</name>
    <name evidence="1" type="ORF">F1559_001840</name>
</gene>
<reference evidence="1 2" key="1">
    <citation type="journal article" date="2020" name="J. Phycol.">
        <title>Comparative genome analysis reveals Cyanidiococcus gen. nov., a new extremophilic red algal genus sister to Cyanidioschyzon (Cyanidioschyzonaceae, Rhodophyta).</title>
        <authorList>
            <person name="Liu S.-L."/>
            <person name="Chiang Y.-R."/>
            <person name="Yoon H.S."/>
            <person name="Fu H.-Y."/>
        </authorList>
    </citation>
    <scope>NUCLEOTIDE SEQUENCE [LARGE SCALE GENOMIC DNA]</scope>
    <source>
        <strain evidence="1 2">THAL066</strain>
    </source>
</reference>
<dbReference type="EMBL" id="VWRR01000020">
    <property type="protein sequence ID" value="KAF6000443.1"/>
    <property type="molecule type" value="Genomic_DNA"/>
</dbReference>
<evidence type="ECO:0000313" key="2">
    <source>
        <dbReference type="Proteomes" id="UP000530660"/>
    </source>
</evidence>
<keyword evidence="1" id="KW-0418">Kinase</keyword>
<dbReference type="AlphaFoldDB" id="A0A7J7IBH9"/>
<name>A0A7J7IBH9_9RHOD</name>
<dbReference type="GO" id="GO:0016301">
    <property type="term" value="F:kinase activity"/>
    <property type="evidence" value="ECO:0007669"/>
    <property type="project" value="UniProtKB-KW"/>
</dbReference>
<dbReference type="PANTHER" id="PTHR22599">
    <property type="entry name" value="MPS ONE BINDER KINASE ACTIVATOR-LIKE MOB"/>
    <property type="match status" value="1"/>
</dbReference>
<dbReference type="InterPro" id="IPR036703">
    <property type="entry name" value="MOB_kinase_act_sf"/>
</dbReference>
<keyword evidence="1" id="KW-0808">Transferase</keyword>
<dbReference type="Pfam" id="PF03637">
    <property type="entry name" value="Mob1_phocein"/>
    <property type="match status" value="1"/>
</dbReference>
<dbReference type="SUPFAM" id="SSF101152">
    <property type="entry name" value="Mob1/phocein"/>
    <property type="match status" value="1"/>
</dbReference>
<proteinExistence type="predicted"/>
<protein>
    <submittedName>
        <fullName evidence="1">MOB kinase activator</fullName>
    </submittedName>
</protein>